<dbReference type="InterPro" id="IPR022735">
    <property type="entry name" value="bMERB_dom"/>
</dbReference>
<dbReference type="PROSITE" id="PS51848">
    <property type="entry name" value="BMERB"/>
    <property type="match status" value="1"/>
</dbReference>
<sequence>MLVLPQQNGTQKENDRYPLPRPLPPMYLSPAHCSSLSAAFSHRGGSYLCTVKAVRTAIFLSKNNNFMHSLQLTGPNKIPEITKGHINSQRPAFQIKGKAQDKPEEIPSYIPHYSLYNGTDRYPLAPRKSICANYTKLQSEDDRMEDHCLGNQTANSKQLSGLFTKNSDTSSANQGERDGTASAHAKEQHDRYLNKAKSKIIRKLTLSMEQQSKLQALNDTEQGGTRTVQPNHGIPDQKNACFRRYDNIPKQSTSGKAHNFSDNHNVNNCPKEHTVAQPKSPLRLIANAIKKSIIEPLTSPDGLKKGPGTNTSLASENTFFSFPQAVARSVNLRNKKSHGDHNEQVPDLSLLDSSEKRHELRSLGMGHFSGRSEDEYSCGNKGTPLPVYCAPGNSSTEHCINVDEVPTLLERFTLKERLQKYAKGDLHDQNEKNVLYSSLRHRNKSADVILKSPEQRSNRWDLFSNFRNKIDGKMKAPISPCTVFDVDDVLNDSSKEEYLGKKNYPKGLHCHLELQQLRRSKRTIRRNRRLEKETKQLAKQEELKRFHKAQAIQRLLEEVEEKQRALEVYGVQLERELRGESDSRIQDETQLLQEWFELVLEKNKLMHYESKLLIIGRRNTVIRLSFPLEEQQVEEKDEKKHCAKIMFGMQIVKVIDYQHAIFVLPSQ</sequence>
<dbReference type="InterPro" id="IPR050540">
    <property type="entry name" value="F-actin_Monoox_Mical"/>
</dbReference>
<accession>A0A8D0CCZ7</accession>
<feature type="region of interest" description="Disordered" evidence="2">
    <location>
        <begin position="220"/>
        <end position="239"/>
    </location>
</feature>
<evidence type="ECO:0000313" key="4">
    <source>
        <dbReference type="Ensembl" id="ENSSMRP00000020626.1"/>
    </source>
</evidence>
<feature type="compositionally biased region" description="Polar residues" evidence="2">
    <location>
        <begin position="159"/>
        <end position="174"/>
    </location>
</feature>
<dbReference type="PANTHER" id="PTHR23167">
    <property type="entry name" value="CALPONIN HOMOLOGY DOMAIN-CONTAINING PROTEIN DDB_G0272472-RELATED"/>
    <property type="match status" value="1"/>
</dbReference>
<dbReference type="Ensembl" id="ENSSMRT00000024170.1">
    <property type="protein sequence ID" value="ENSSMRP00000020626.1"/>
    <property type="gene ID" value="ENSSMRG00000016052.1"/>
</dbReference>
<dbReference type="SMART" id="SM01203">
    <property type="entry name" value="DUF3585"/>
    <property type="match status" value="1"/>
</dbReference>
<protein>
    <recommendedName>
        <fullName evidence="3">BMERB domain-containing protein</fullName>
    </recommendedName>
</protein>
<proteinExistence type="predicted"/>
<keyword evidence="5" id="KW-1185">Reference proteome</keyword>
<reference evidence="4" key="1">
    <citation type="submission" date="2025-08" db="UniProtKB">
        <authorList>
            <consortium name="Ensembl"/>
        </authorList>
    </citation>
    <scope>IDENTIFICATION</scope>
</reference>
<feature type="compositionally biased region" description="Basic and acidic residues" evidence="2">
    <location>
        <begin position="175"/>
        <end position="191"/>
    </location>
</feature>
<dbReference type="Proteomes" id="UP000694421">
    <property type="component" value="Unplaced"/>
</dbReference>
<organism evidence="4 5">
    <name type="scientific">Salvator merianae</name>
    <name type="common">Argentine black and white tegu</name>
    <name type="synonym">Tupinambis merianae</name>
    <dbReference type="NCBI Taxonomy" id="96440"/>
    <lineage>
        <taxon>Eukaryota</taxon>
        <taxon>Metazoa</taxon>
        <taxon>Chordata</taxon>
        <taxon>Craniata</taxon>
        <taxon>Vertebrata</taxon>
        <taxon>Euteleostomi</taxon>
        <taxon>Lepidosauria</taxon>
        <taxon>Squamata</taxon>
        <taxon>Bifurcata</taxon>
        <taxon>Unidentata</taxon>
        <taxon>Episquamata</taxon>
        <taxon>Laterata</taxon>
        <taxon>Teiioidea</taxon>
        <taxon>Teiidae</taxon>
        <taxon>Salvator</taxon>
    </lineage>
</organism>
<dbReference type="AlphaFoldDB" id="A0A8D0CCZ7"/>
<evidence type="ECO:0000256" key="1">
    <source>
        <dbReference type="SAM" id="Coils"/>
    </source>
</evidence>
<dbReference type="Pfam" id="PF12130">
    <property type="entry name" value="bMERB_dom"/>
    <property type="match status" value="1"/>
</dbReference>
<evidence type="ECO:0000313" key="5">
    <source>
        <dbReference type="Proteomes" id="UP000694421"/>
    </source>
</evidence>
<evidence type="ECO:0000256" key="2">
    <source>
        <dbReference type="SAM" id="MobiDB-lite"/>
    </source>
</evidence>
<dbReference type="PANTHER" id="PTHR23167:SF39">
    <property type="entry name" value="[F-ACTIN]-MONOOXYGENASE MICAL2"/>
    <property type="match status" value="1"/>
</dbReference>
<feature type="domain" description="BMERB" evidence="3">
    <location>
        <begin position="539"/>
        <end position="667"/>
    </location>
</feature>
<reference evidence="4" key="2">
    <citation type="submission" date="2025-09" db="UniProtKB">
        <authorList>
            <consortium name="Ensembl"/>
        </authorList>
    </citation>
    <scope>IDENTIFICATION</scope>
</reference>
<evidence type="ECO:0000259" key="3">
    <source>
        <dbReference type="PROSITE" id="PS51848"/>
    </source>
</evidence>
<feature type="region of interest" description="Disordered" evidence="2">
    <location>
        <begin position="159"/>
        <end position="191"/>
    </location>
</feature>
<name>A0A8D0CCZ7_SALMN</name>
<keyword evidence="1" id="KW-0175">Coiled coil</keyword>
<feature type="coiled-coil region" evidence="1">
    <location>
        <begin position="520"/>
        <end position="576"/>
    </location>
</feature>
<feature type="compositionally biased region" description="Polar residues" evidence="2">
    <location>
        <begin position="220"/>
        <end position="230"/>
    </location>
</feature>
<dbReference type="GeneTree" id="ENSGT00940000163529"/>